<comment type="caution">
    <text evidence="1">The sequence shown here is derived from an EMBL/GenBank/DDBJ whole genome shotgun (WGS) entry which is preliminary data.</text>
</comment>
<feature type="non-terminal residue" evidence="1">
    <location>
        <position position="95"/>
    </location>
</feature>
<feature type="non-terminal residue" evidence="1">
    <location>
        <position position="1"/>
    </location>
</feature>
<reference evidence="1" key="1">
    <citation type="submission" date="2021-06" db="EMBL/GenBank/DDBJ databases">
        <authorList>
            <person name="Kallberg Y."/>
            <person name="Tangrot J."/>
            <person name="Rosling A."/>
        </authorList>
    </citation>
    <scope>NUCLEOTIDE SEQUENCE</scope>
    <source>
        <strain evidence="1">MA461A</strain>
    </source>
</reference>
<evidence type="ECO:0000313" key="2">
    <source>
        <dbReference type="Proteomes" id="UP000789920"/>
    </source>
</evidence>
<evidence type="ECO:0000313" key="1">
    <source>
        <dbReference type="EMBL" id="CAG8841016.1"/>
    </source>
</evidence>
<proteinExistence type="predicted"/>
<gene>
    <name evidence="1" type="ORF">RPERSI_LOCUS31681</name>
</gene>
<protein>
    <submittedName>
        <fullName evidence="1">26026_t:CDS:1</fullName>
    </submittedName>
</protein>
<dbReference type="EMBL" id="CAJVQC010128674">
    <property type="protein sequence ID" value="CAG8841016.1"/>
    <property type="molecule type" value="Genomic_DNA"/>
</dbReference>
<keyword evidence="2" id="KW-1185">Reference proteome</keyword>
<sequence length="95" mass="11364">PPYIFDKRIILNSLPEKEKNLLLKLRGAELEKIDFAKELTNRKRKILNGVRTVTSNENEQMKTIRTTSLKRGKAEQEAREKREQEERDRQEREIE</sequence>
<dbReference type="Proteomes" id="UP000789920">
    <property type="component" value="Unassembled WGS sequence"/>
</dbReference>
<accession>A0ACA9SJT7</accession>
<organism evidence="1 2">
    <name type="scientific">Racocetra persica</name>
    <dbReference type="NCBI Taxonomy" id="160502"/>
    <lineage>
        <taxon>Eukaryota</taxon>
        <taxon>Fungi</taxon>
        <taxon>Fungi incertae sedis</taxon>
        <taxon>Mucoromycota</taxon>
        <taxon>Glomeromycotina</taxon>
        <taxon>Glomeromycetes</taxon>
        <taxon>Diversisporales</taxon>
        <taxon>Gigasporaceae</taxon>
        <taxon>Racocetra</taxon>
    </lineage>
</organism>
<name>A0ACA9SJT7_9GLOM</name>